<dbReference type="EMBL" id="LKCW01000236">
    <property type="protein sequence ID" value="KPM35734.1"/>
    <property type="molecule type" value="Genomic_DNA"/>
</dbReference>
<evidence type="ECO:0000313" key="1">
    <source>
        <dbReference type="EMBL" id="KPM35734.1"/>
    </source>
</evidence>
<accession>A0A0P7B9K6</accession>
<proteinExistence type="predicted"/>
<organism evidence="1 2">
    <name type="scientific">Neonectria ditissima</name>
    <dbReference type="NCBI Taxonomy" id="78410"/>
    <lineage>
        <taxon>Eukaryota</taxon>
        <taxon>Fungi</taxon>
        <taxon>Dikarya</taxon>
        <taxon>Ascomycota</taxon>
        <taxon>Pezizomycotina</taxon>
        <taxon>Sordariomycetes</taxon>
        <taxon>Hypocreomycetidae</taxon>
        <taxon>Hypocreales</taxon>
        <taxon>Nectriaceae</taxon>
        <taxon>Neonectria</taxon>
    </lineage>
</organism>
<gene>
    <name evidence="1" type="ORF">AK830_g10853</name>
</gene>
<sequence>MHSRSLVVKTTVPPWLQHCYLVRIVDFKASKSDRAFRNLDQSVEAVETALFFQIEDKPISGMLYTVRPDRYSRNFVHETTTCGDPSEEPDFESEAPIGYVLKSDFEKVFPRILDSCPPPSAPRKEHVTECNWQQANRLKLPLMESAD</sequence>
<dbReference type="Proteomes" id="UP000050424">
    <property type="component" value="Unassembled WGS sequence"/>
</dbReference>
<comment type="caution">
    <text evidence="1">The sequence shown here is derived from an EMBL/GenBank/DDBJ whole genome shotgun (WGS) entry which is preliminary data.</text>
</comment>
<dbReference type="OrthoDB" id="4969524at2759"/>
<dbReference type="AlphaFoldDB" id="A0A0P7B9K6"/>
<evidence type="ECO:0000313" key="2">
    <source>
        <dbReference type="Proteomes" id="UP000050424"/>
    </source>
</evidence>
<reference evidence="1 2" key="1">
    <citation type="submission" date="2015-09" db="EMBL/GenBank/DDBJ databases">
        <title>Draft genome of a European isolate of the apple canker pathogen Neonectria ditissima.</title>
        <authorList>
            <person name="Gomez-Cortecero A."/>
            <person name="Harrison R.J."/>
            <person name="Armitage A.D."/>
        </authorList>
    </citation>
    <scope>NUCLEOTIDE SEQUENCE [LARGE SCALE GENOMIC DNA]</scope>
    <source>
        <strain evidence="1 2">R09/05</strain>
    </source>
</reference>
<protein>
    <submittedName>
        <fullName evidence="1">Uncharacterized protein</fullName>
    </submittedName>
</protein>
<keyword evidence="2" id="KW-1185">Reference proteome</keyword>
<name>A0A0P7B9K6_9HYPO</name>
<dbReference type="Pfam" id="PF20174">
    <property type="entry name" value="DUF6540"/>
    <property type="match status" value="1"/>
</dbReference>
<dbReference type="InterPro" id="IPR046670">
    <property type="entry name" value="DUF6540"/>
</dbReference>